<feature type="binding site" evidence="2">
    <location>
        <position position="63"/>
    </location>
    <ligand>
        <name>Fe cation</name>
        <dbReference type="ChEBI" id="CHEBI:24875"/>
    </ligand>
</feature>
<dbReference type="InterPro" id="IPR011051">
    <property type="entry name" value="RmlC_Cupin_sf"/>
</dbReference>
<dbReference type="InterPro" id="IPR014710">
    <property type="entry name" value="RmlC-like_jellyroll"/>
</dbReference>
<dbReference type="STRING" id="507626.LOKO_01802"/>
<accession>A0A0X8HDX9</accession>
<dbReference type="PANTHER" id="PTHR13903">
    <property type="entry name" value="PIRIN-RELATED"/>
    <property type="match status" value="1"/>
</dbReference>
<dbReference type="InterPro" id="IPR003829">
    <property type="entry name" value="Pirin_N_dom"/>
</dbReference>
<dbReference type="EMBL" id="CP014226">
    <property type="protein sequence ID" value="AMD00870.1"/>
    <property type="molecule type" value="Genomic_DNA"/>
</dbReference>
<dbReference type="PATRIC" id="fig|507626.3.peg.1798"/>
<dbReference type="PIRSF" id="PIRSF006232">
    <property type="entry name" value="Pirin"/>
    <property type="match status" value="1"/>
</dbReference>
<dbReference type="Pfam" id="PF05726">
    <property type="entry name" value="Pirin_C"/>
    <property type="match status" value="1"/>
</dbReference>
<evidence type="ECO:0000256" key="3">
    <source>
        <dbReference type="RuleBase" id="RU003457"/>
    </source>
</evidence>
<feature type="domain" description="Pirin C-terminal" evidence="5">
    <location>
        <begin position="184"/>
        <end position="280"/>
    </location>
</feature>
<reference evidence="6 7" key="2">
    <citation type="submission" date="2016-02" db="EMBL/GenBank/DDBJ databases">
        <authorList>
            <person name="Wen L."/>
            <person name="He K."/>
            <person name="Yang H."/>
        </authorList>
    </citation>
    <scope>NUCLEOTIDE SEQUENCE [LARGE SCALE GENOMIC DNA]</scope>
    <source>
        <strain evidence="6 7">AGD 8-3</strain>
    </source>
</reference>
<keyword evidence="6" id="KW-0560">Oxidoreductase</keyword>
<evidence type="ECO:0000313" key="7">
    <source>
        <dbReference type="Proteomes" id="UP000063387"/>
    </source>
</evidence>
<dbReference type="Proteomes" id="UP000063387">
    <property type="component" value="Chromosome"/>
</dbReference>
<dbReference type="EC" id="1.13.11.24" evidence="6"/>
<dbReference type="PANTHER" id="PTHR13903:SF8">
    <property type="entry name" value="PIRIN"/>
    <property type="match status" value="1"/>
</dbReference>
<dbReference type="GO" id="GO:0046872">
    <property type="term" value="F:metal ion binding"/>
    <property type="evidence" value="ECO:0007669"/>
    <property type="project" value="UniProtKB-KW"/>
</dbReference>
<keyword evidence="7" id="KW-1185">Reference proteome</keyword>
<organism evidence="6 7">
    <name type="scientific">Halomonas chromatireducens</name>
    <dbReference type="NCBI Taxonomy" id="507626"/>
    <lineage>
        <taxon>Bacteria</taxon>
        <taxon>Pseudomonadati</taxon>
        <taxon>Pseudomonadota</taxon>
        <taxon>Gammaproteobacteria</taxon>
        <taxon>Oceanospirillales</taxon>
        <taxon>Halomonadaceae</taxon>
        <taxon>Halomonas</taxon>
    </lineage>
</organism>
<evidence type="ECO:0000313" key="6">
    <source>
        <dbReference type="EMBL" id="AMD00870.1"/>
    </source>
</evidence>
<dbReference type="KEGG" id="hco:LOKO_01802"/>
<evidence type="ECO:0000259" key="4">
    <source>
        <dbReference type="Pfam" id="PF02678"/>
    </source>
</evidence>
<protein>
    <submittedName>
        <fullName evidence="6">Quercetin 2,3-dioxygenase</fullName>
        <ecNumber evidence="6">1.13.11.24</ecNumber>
    </submittedName>
</protein>
<feature type="binding site" evidence="2">
    <location>
        <position position="107"/>
    </location>
    <ligand>
        <name>Fe cation</name>
        <dbReference type="ChEBI" id="CHEBI:24875"/>
    </ligand>
</feature>
<evidence type="ECO:0000259" key="5">
    <source>
        <dbReference type="Pfam" id="PF05726"/>
    </source>
</evidence>
<keyword evidence="2" id="KW-0408">Iron</keyword>
<proteinExistence type="inferred from homology"/>
<dbReference type="Pfam" id="PF02678">
    <property type="entry name" value="Pirin"/>
    <property type="match status" value="1"/>
</dbReference>
<dbReference type="CDD" id="cd02909">
    <property type="entry name" value="cupin_pirin_N"/>
    <property type="match status" value="1"/>
</dbReference>
<sequence>MAAPLENRTIANLIHSHPSQDGDGVKIQRIHDFGGGIDPFLMLDELGSDSPDDYIGGFPPHPHRGIQTLTYILHGGLTHGDHLDHTSTIRAGDAQWMHTGRGIVHSEMPLTDSQGLHGFQLWLNLAARDKLSPATYRDVRSDEMPHLQGDRAELIALGGRWQNEGGNAVEGPLDSLAGKGAVGHARLSAGGTLSLIMADETLAVYVFEGELMIDGEAVGAGQLARLGNGQRLALRSEGGAQCLILAGTPHREPIVHYGPFVMNHPHEIEQALADYRDGTFTAS</sequence>
<comment type="similarity">
    <text evidence="1 3">Belongs to the pirin family.</text>
</comment>
<feature type="binding site" evidence="2">
    <location>
        <position position="105"/>
    </location>
    <ligand>
        <name>Fe cation</name>
        <dbReference type="ChEBI" id="CHEBI:24875"/>
    </ligand>
</feature>
<feature type="binding site" evidence="2">
    <location>
        <position position="61"/>
    </location>
    <ligand>
        <name>Fe cation</name>
        <dbReference type="ChEBI" id="CHEBI:24875"/>
    </ligand>
</feature>
<comment type="cofactor">
    <cofactor evidence="2">
        <name>Fe cation</name>
        <dbReference type="ChEBI" id="CHEBI:24875"/>
    </cofactor>
    <text evidence="2">Binds 1 Fe cation per subunit.</text>
</comment>
<keyword evidence="2" id="KW-0479">Metal-binding</keyword>
<gene>
    <name evidence="6" type="primary">yhhW_2</name>
    <name evidence="6" type="ORF">LOKO_01802</name>
</gene>
<feature type="domain" description="Pirin N-terminal" evidence="4">
    <location>
        <begin position="37"/>
        <end position="123"/>
    </location>
</feature>
<keyword evidence="6" id="KW-0223">Dioxygenase</keyword>
<dbReference type="SUPFAM" id="SSF51182">
    <property type="entry name" value="RmlC-like cupins"/>
    <property type="match status" value="1"/>
</dbReference>
<dbReference type="RefSeq" id="WP_066447865.1">
    <property type="nucleotide sequence ID" value="NZ_CP014226.1"/>
</dbReference>
<dbReference type="OrthoDB" id="9780903at2"/>
<dbReference type="Gene3D" id="2.60.120.10">
    <property type="entry name" value="Jelly Rolls"/>
    <property type="match status" value="2"/>
</dbReference>
<dbReference type="InterPro" id="IPR008778">
    <property type="entry name" value="Pirin_C_dom"/>
</dbReference>
<name>A0A0X8HDX9_9GAMM</name>
<dbReference type="CDD" id="cd02247">
    <property type="entry name" value="cupin_pirin_C"/>
    <property type="match status" value="1"/>
</dbReference>
<dbReference type="GO" id="GO:0008127">
    <property type="term" value="F:quercetin 2,3-dioxygenase activity"/>
    <property type="evidence" value="ECO:0007669"/>
    <property type="project" value="UniProtKB-EC"/>
</dbReference>
<dbReference type="InterPro" id="IPR012093">
    <property type="entry name" value="Pirin"/>
</dbReference>
<evidence type="ECO:0000256" key="1">
    <source>
        <dbReference type="ARBA" id="ARBA00008416"/>
    </source>
</evidence>
<reference evidence="6 7" key="1">
    <citation type="journal article" date="2016" name="Genome Announc.">
        <title>Draft Genome Sequence of 'Halomonas chromatireducens' Strain AGD 8-3, a Haloalkaliphilic Chromate- and Selenite-Reducing Gammaproteobacterium.</title>
        <authorList>
            <person name="Sharko F.S."/>
            <person name="Shapovalova A.A."/>
            <person name="Tsygankova S.V."/>
            <person name="Komova A.V."/>
            <person name="Boulygina E.S."/>
            <person name="Teslyuk A.B."/>
            <person name="Gotovtsev P.M."/>
            <person name="Namsaraev Z.B."/>
            <person name="Khijniak T.V."/>
            <person name="Nedoluzhko A.V."/>
            <person name="Vasilov R.G."/>
        </authorList>
    </citation>
    <scope>NUCLEOTIDE SEQUENCE [LARGE SCALE GENOMIC DNA]</scope>
    <source>
        <strain evidence="6 7">AGD 8-3</strain>
    </source>
</reference>
<evidence type="ECO:0000256" key="2">
    <source>
        <dbReference type="PIRSR" id="PIRSR006232-1"/>
    </source>
</evidence>
<dbReference type="AlphaFoldDB" id="A0A0X8HDX9"/>